<dbReference type="Proteomes" id="UP000202782">
    <property type="component" value="Segment"/>
</dbReference>
<accession>A5IZT5</accession>
<dbReference type="KEGG" id="vg:5184248"/>
<reference evidence="1 2" key="1">
    <citation type="journal article" date="2008" name="J. Microbiol.">
        <title>Molecular and phylogenetic characterization of Spodoptera litura granulovirus.</title>
        <authorList>
            <person name="Wang Y."/>
            <person name="Choi J.Y."/>
            <person name="Roh J.Y."/>
            <person name="Woo S.D."/>
            <person name="Jin B.R."/>
            <person name="Je Y.H."/>
        </authorList>
    </citation>
    <scope>NUCLEOTIDE SEQUENCE [LARGE SCALE GENOMIC DNA]</scope>
    <source>
        <strain evidence="1">SlGV-K1</strain>
    </source>
</reference>
<dbReference type="OrthoDB" id="8905at10239"/>
<dbReference type="GeneID" id="5184248"/>
<dbReference type="RefSeq" id="YP_001257034.1">
    <property type="nucleotide sequence ID" value="NC_009503.1"/>
</dbReference>
<dbReference type="EMBL" id="DQ288858">
    <property type="protein sequence ID" value="ABQ52026.1"/>
    <property type="molecule type" value="Genomic_DNA"/>
</dbReference>
<dbReference type="Pfam" id="PF05214">
    <property type="entry name" value="Baculo_p33"/>
    <property type="match status" value="1"/>
</dbReference>
<proteinExistence type="predicted"/>
<organism evidence="1 2">
    <name type="scientific">Spodoptera litura granulovirus</name>
    <dbReference type="NCBI Taxonomy" id="359919"/>
    <lineage>
        <taxon>Viruses</taxon>
        <taxon>Viruses incertae sedis</taxon>
        <taxon>Naldaviricetes</taxon>
        <taxon>Lefavirales</taxon>
        <taxon>Baculoviridae</taxon>
        <taxon>Betabaculovirus</taxon>
        <taxon>Betabaculovirus spliturae</taxon>
    </lineage>
</organism>
<evidence type="ECO:0000313" key="2">
    <source>
        <dbReference type="Proteomes" id="UP000202782"/>
    </source>
</evidence>
<sequence>MITDTQLMTRYVNSFLILSFRMLDLTRVAPVVEIKSILIKETKFLYTICCLLIYGNAKVSQCEALVEWGAYQDPDANLDVVQKMYMEKLSLLGLGELNVNKYTFSFTTIWDSMHLLCHLGDSIVQQRHSLSYEQVSLFIKNLKWIFYNIFIILFCPRCAKHYITVNTLTYEIERVELALYREKMGEPIIMVNEETRSMAVKNTLLTNHLLYQSMKFHNHINGYRPIQTGNDELNKFQRMDWNAYRTLLGLD</sequence>
<evidence type="ECO:0008006" key="3">
    <source>
        <dbReference type="Google" id="ProtNLM"/>
    </source>
</evidence>
<keyword evidence="2" id="KW-1185">Reference proteome</keyword>
<evidence type="ECO:0000313" key="1">
    <source>
        <dbReference type="EMBL" id="ABQ52026.1"/>
    </source>
</evidence>
<gene>
    <name evidence="1" type="primary">orf83</name>
    <name evidence="1" type="ORF">SlGVgp083</name>
</gene>
<name>A5IZT5_9BBAC</name>
<dbReference type="InterPro" id="IPR007879">
    <property type="entry name" value="Baculo_p33"/>
</dbReference>
<protein>
    <recommendedName>
        <fullName evidence="3">P33</fullName>
    </recommendedName>
</protein>